<organism evidence="8 9">
    <name type="scientific">Tegillarca granosa</name>
    <name type="common">Malaysian cockle</name>
    <name type="synonym">Anadara granosa</name>
    <dbReference type="NCBI Taxonomy" id="220873"/>
    <lineage>
        <taxon>Eukaryota</taxon>
        <taxon>Metazoa</taxon>
        <taxon>Spiralia</taxon>
        <taxon>Lophotrochozoa</taxon>
        <taxon>Mollusca</taxon>
        <taxon>Bivalvia</taxon>
        <taxon>Autobranchia</taxon>
        <taxon>Pteriomorphia</taxon>
        <taxon>Arcoida</taxon>
        <taxon>Arcoidea</taxon>
        <taxon>Arcidae</taxon>
        <taxon>Tegillarca</taxon>
    </lineage>
</organism>
<dbReference type="Pfam" id="PF08205">
    <property type="entry name" value="C2-set_2"/>
    <property type="match status" value="1"/>
</dbReference>
<dbReference type="InterPro" id="IPR051275">
    <property type="entry name" value="Cell_adhesion_signaling"/>
</dbReference>
<dbReference type="PANTHER" id="PTHR11640:SF31">
    <property type="entry name" value="IRREGULAR CHIASM C-ROUGHEST PROTEIN-RELATED"/>
    <property type="match status" value="1"/>
</dbReference>
<dbReference type="InterPro" id="IPR003961">
    <property type="entry name" value="FN3_dom"/>
</dbReference>
<dbReference type="Gene3D" id="2.60.40.10">
    <property type="entry name" value="Immunoglobulins"/>
    <property type="match status" value="4"/>
</dbReference>
<feature type="domain" description="Fibronectin type-III" evidence="7">
    <location>
        <begin position="368"/>
        <end position="439"/>
    </location>
</feature>
<dbReference type="InterPro" id="IPR036116">
    <property type="entry name" value="FN3_sf"/>
</dbReference>
<reference evidence="8 9" key="1">
    <citation type="submission" date="2022-12" db="EMBL/GenBank/DDBJ databases">
        <title>Chromosome-level genome of Tegillarca granosa.</title>
        <authorList>
            <person name="Kim J."/>
        </authorList>
    </citation>
    <scope>NUCLEOTIDE SEQUENCE [LARGE SCALE GENOMIC DNA]</scope>
    <source>
        <strain evidence="8">Teg-2019</strain>
        <tissue evidence="8">Adductor muscle</tissue>
    </source>
</reference>
<evidence type="ECO:0000256" key="1">
    <source>
        <dbReference type="ARBA" id="ARBA00004479"/>
    </source>
</evidence>
<dbReference type="InterPro" id="IPR007110">
    <property type="entry name" value="Ig-like_dom"/>
</dbReference>
<dbReference type="Pfam" id="PF13927">
    <property type="entry name" value="Ig_3"/>
    <property type="match status" value="1"/>
</dbReference>
<dbReference type="InterPro" id="IPR003599">
    <property type="entry name" value="Ig_sub"/>
</dbReference>
<proteinExistence type="predicted"/>
<dbReference type="PROSITE" id="PS50853">
    <property type="entry name" value="FN3"/>
    <property type="match status" value="1"/>
</dbReference>
<dbReference type="InterPro" id="IPR036179">
    <property type="entry name" value="Ig-like_dom_sf"/>
</dbReference>
<evidence type="ECO:0000259" key="6">
    <source>
        <dbReference type="PROSITE" id="PS50835"/>
    </source>
</evidence>
<keyword evidence="3" id="KW-1015">Disulfide bond</keyword>
<evidence type="ECO:0000259" key="7">
    <source>
        <dbReference type="PROSITE" id="PS50853"/>
    </source>
</evidence>
<accession>A0ABQ9ENM6</accession>
<feature type="domain" description="Ig-like" evidence="6">
    <location>
        <begin position="63"/>
        <end position="161"/>
    </location>
</feature>
<dbReference type="PANTHER" id="PTHR11640">
    <property type="entry name" value="NEPHRIN"/>
    <property type="match status" value="1"/>
</dbReference>
<dbReference type="SUPFAM" id="SSF49265">
    <property type="entry name" value="Fibronectin type III"/>
    <property type="match status" value="1"/>
</dbReference>
<name>A0ABQ9ENM6_TEGGR</name>
<evidence type="ECO:0000256" key="3">
    <source>
        <dbReference type="ARBA" id="ARBA00023157"/>
    </source>
</evidence>
<evidence type="ECO:0000256" key="4">
    <source>
        <dbReference type="ARBA" id="ARBA00023180"/>
    </source>
</evidence>
<evidence type="ECO:0000256" key="5">
    <source>
        <dbReference type="ARBA" id="ARBA00023319"/>
    </source>
</evidence>
<keyword evidence="4" id="KW-0325">Glycoprotein</keyword>
<evidence type="ECO:0000313" key="9">
    <source>
        <dbReference type="Proteomes" id="UP001217089"/>
    </source>
</evidence>
<dbReference type="SMART" id="SM00409">
    <property type="entry name" value="IG"/>
    <property type="match status" value="3"/>
</dbReference>
<sequence>MWYIGVTNVTSLSTETQIQSQEPELFYTRNTLTFIPTKSQNGLQINCKAYNTDNNMVEVTTKPTLNVQYPPGDSNAVIKQGNTISTIEGNSTELVCEVRGGNPLATITWDCFGLTGSSSTVRVISRSTINFIAHRSHNRRTCTCRASHPTVNLGSDSVTINVYYAAKLTNMEISGGNNFTIPEHSTKTITCLAEGLPQPKITLSYKSNSSIIKSVNGRRLDFTFPSARCEDTGVYKCDAINKFTPQQPLQKDVFVLFQPRATKESLQNWYILSVGKTLNITVPYLAYPKPTFQWFKNDSGGSLLPITNDEEDIQINNSFKNPYTFVIQLIKRNIKEDDFGNYILISNNTVNGPKEDVYKVRAKGKPKKPRDGQAMCIDYRSAVITWKPGFFNGDNQTFSVVYQEKGGTEQISVSKISDPGQDKCINLTVNSLQGAKTYF</sequence>
<evidence type="ECO:0000256" key="2">
    <source>
        <dbReference type="ARBA" id="ARBA00023136"/>
    </source>
</evidence>
<dbReference type="Proteomes" id="UP001217089">
    <property type="component" value="Unassembled WGS sequence"/>
</dbReference>
<comment type="caution">
    <text evidence="8">The sequence shown here is derived from an EMBL/GenBank/DDBJ whole genome shotgun (WGS) entry which is preliminary data.</text>
</comment>
<evidence type="ECO:0008006" key="10">
    <source>
        <dbReference type="Google" id="ProtNLM"/>
    </source>
</evidence>
<keyword evidence="5" id="KW-0393">Immunoglobulin domain</keyword>
<dbReference type="InterPro" id="IPR013783">
    <property type="entry name" value="Ig-like_fold"/>
</dbReference>
<protein>
    <recommendedName>
        <fullName evidence="10">Nephrin/kirre</fullName>
    </recommendedName>
</protein>
<dbReference type="InterPro" id="IPR013162">
    <property type="entry name" value="CD80_C2-set"/>
</dbReference>
<gene>
    <name evidence="8" type="ORF">KUTeg_015678</name>
</gene>
<evidence type="ECO:0000313" key="8">
    <source>
        <dbReference type="EMBL" id="KAJ8306770.1"/>
    </source>
</evidence>
<feature type="domain" description="Ig-like" evidence="6">
    <location>
        <begin position="166"/>
        <end position="254"/>
    </location>
</feature>
<keyword evidence="9" id="KW-1185">Reference proteome</keyword>
<comment type="subcellular location">
    <subcellularLocation>
        <location evidence="1">Membrane</location>
        <topology evidence="1">Single-pass type I membrane protein</topology>
    </subcellularLocation>
</comment>
<keyword evidence="2" id="KW-0472">Membrane</keyword>
<dbReference type="SUPFAM" id="SSF48726">
    <property type="entry name" value="Immunoglobulin"/>
    <property type="match status" value="2"/>
</dbReference>
<dbReference type="EMBL" id="JARBDR010000804">
    <property type="protein sequence ID" value="KAJ8306770.1"/>
    <property type="molecule type" value="Genomic_DNA"/>
</dbReference>
<dbReference type="PROSITE" id="PS50835">
    <property type="entry name" value="IG_LIKE"/>
    <property type="match status" value="2"/>
</dbReference>